<protein>
    <submittedName>
        <fullName evidence="1">Uncharacterized protein</fullName>
    </submittedName>
</protein>
<evidence type="ECO:0000313" key="2">
    <source>
        <dbReference type="Proteomes" id="UP000217696"/>
    </source>
</evidence>
<dbReference type="PANTHER" id="PTHR37460:SF1">
    <property type="entry name" value="ENDONUCLEASE III"/>
    <property type="match status" value="1"/>
</dbReference>
<sequence length="123" mass="14635">MRIDEQHTLYYIKAYLRDDTEITVGKLGTFLFMRGLYVYVGSAKRNIRARVERHMRMEKMMRWHFDYVRPYMDIVDVQTYPGAEGECGLLARLMEEAKGEIPVRRFGSSDCRCPAHLFFIREN</sequence>
<dbReference type="AlphaFoldDB" id="A0A0U5AZ95"/>
<dbReference type="EMBL" id="AP017312">
    <property type="protein sequence ID" value="BAU29073.1"/>
    <property type="molecule type" value="Genomic_DNA"/>
</dbReference>
<dbReference type="CDD" id="cd10441">
    <property type="entry name" value="GIY-YIG_COG1833"/>
    <property type="match status" value="1"/>
</dbReference>
<dbReference type="PANTHER" id="PTHR37460">
    <property type="entry name" value="ENDONUCLEASE III"/>
    <property type="match status" value="1"/>
</dbReference>
<dbReference type="InterPro" id="IPR002837">
    <property type="entry name" value="DUF123"/>
</dbReference>
<keyword evidence="2" id="KW-1185">Reference proteome</keyword>
<organism evidence="1 2">
    <name type="scientific">Aneurinibacillus soli</name>
    <dbReference type="NCBI Taxonomy" id="1500254"/>
    <lineage>
        <taxon>Bacteria</taxon>
        <taxon>Bacillati</taxon>
        <taxon>Bacillota</taxon>
        <taxon>Bacilli</taxon>
        <taxon>Bacillales</taxon>
        <taxon>Paenibacillaceae</taxon>
        <taxon>Aneurinibacillus group</taxon>
        <taxon>Aneurinibacillus</taxon>
    </lineage>
</organism>
<dbReference type="Pfam" id="PF01986">
    <property type="entry name" value="DUF123"/>
    <property type="match status" value="1"/>
</dbReference>
<reference evidence="1 2" key="1">
    <citation type="submission" date="2015-12" db="EMBL/GenBank/DDBJ databases">
        <title>Genome sequence of Aneurinibacillus soli.</title>
        <authorList>
            <person name="Lee J.S."/>
            <person name="Lee K.C."/>
            <person name="Kim K.K."/>
            <person name="Lee B.W."/>
        </authorList>
    </citation>
    <scope>NUCLEOTIDE SEQUENCE [LARGE SCALE GENOMIC DNA]</scope>
    <source>
        <strain evidence="1 2">CB4</strain>
    </source>
</reference>
<dbReference type="Proteomes" id="UP000217696">
    <property type="component" value="Chromosome"/>
</dbReference>
<evidence type="ECO:0000313" key="1">
    <source>
        <dbReference type="EMBL" id="BAU29073.1"/>
    </source>
</evidence>
<name>A0A0U5AZ95_9BACL</name>
<proteinExistence type="predicted"/>
<dbReference type="KEGG" id="asoc:CB4_03251"/>
<accession>A0A0U5AZ95</accession>
<gene>
    <name evidence="1" type="ORF">CB4_03251</name>
</gene>